<evidence type="ECO:0000256" key="1">
    <source>
        <dbReference type="SAM" id="Phobius"/>
    </source>
</evidence>
<reference evidence="2 3" key="1">
    <citation type="submission" date="2024-02" db="EMBL/GenBank/DDBJ databases">
        <title>Rubritalea halochordaticola NBRC 107102.</title>
        <authorList>
            <person name="Ichikawa N."/>
            <person name="Katano-Makiyama Y."/>
            <person name="Hidaka K."/>
        </authorList>
    </citation>
    <scope>NUCLEOTIDE SEQUENCE [LARGE SCALE GENOMIC DNA]</scope>
    <source>
        <strain evidence="2 3">NBRC 107102</strain>
    </source>
</reference>
<protein>
    <submittedName>
        <fullName evidence="2">Uncharacterized protein</fullName>
    </submittedName>
</protein>
<organism evidence="2 3">
    <name type="scientific">Rubritalea halochordaticola</name>
    <dbReference type="NCBI Taxonomy" id="714537"/>
    <lineage>
        <taxon>Bacteria</taxon>
        <taxon>Pseudomonadati</taxon>
        <taxon>Verrucomicrobiota</taxon>
        <taxon>Verrucomicrobiia</taxon>
        <taxon>Verrucomicrobiales</taxon>
        <taxon>Rubritaleaceae</taxon>
        <taxon>Rubritalea</taxon>
    </lineage>
</organism>
<keyword evidence="3" id="KW-1185">Reference proteome</keyword>
<evidence type="ECO:0000313" key="2">
    <source>
        <dbReference type="EMBL" id="GAA5496201.1"/>
    </source>
</evidence>
<keyword evidence="1" id="KW-0472">Membrane</keyword>
<feature type="transmembrane region" description="Helical" evidence="1">
    <location>
        <begin position="130"/>
        <end position="150"/>
    </location>
</feature>
<dbReference type="EMBL" id="BAABRL010000007">
    <property type="protein sequence ID" value="GAA5496201.1"/>
    <property type="molecule type" value="Genomic_DNA"/>
</dbReference>
<accession>A0ABP9V0I7</accession>
<keyword evidence="1" id="KW-0812">Transmembrane</keyword>
<feature type="transmembrane region" description="Helical" evidence="1">
    <location>
        <begin position="7"/>
        <end position="30"/>
    </location>
</feature>
<feature type="transmembrane region" description="Helical" evidence="1">
    <location>
        <begin position="84"/>
        <end position="110"/>
    </location>
</feature>
<evidence type="ECO:0000313" key="3">
    <source>
        <dbReference type="Proteomes" id="UP001424741"/>
    </source>
</evidence>
<keyword evidence="1" id="KW-1133">Transmembrane helix</keyword>
<sequence>MLRICFIGGYAIMILLVIAFIAIKTIAVVGAGGLGDFAAGLDSKLSEPKYMALTTGGLATFLGLWITSLVILSRQAPEWERKWVKTLIIGCAFMMVFFVILGFIAVAAIYLEGLPKEFAEKVAGMVTSPVLMELSFFFFGLILLFSFNIIRRIREGDEYVYLEIVDAPEAKVSLPAEKQRTIYKEEPQAFDDDLELQLSTIEGALDMRDHKQAFELLMDLPEEVIDTPRVRALRQKLIELEQD</sequence>
<feature type="transmembrane region" description="Helical" evidence="1">
    <location>
        <begin position="50"/>
        <end position="72"/>
    </location>
</feature>
<comment type="caution">
    <text evidence="2">The sequence shown here is derived from an EMBL/GenBank/DDBJ whole genome shotgun (WGS) entry which is preliminary data.</text>
</comment>
<proteinExistence type="predicted"/>
<gene>
    <name evidence="2" type="ORF">Rhal01_02383</name>
</gene>
<dbReference type="RefSeq" id="WP_346188904.1">
    <property type="nucleotide sequence ID" value="NZ_BAABRL010000007.1"/>
</dbReference>
<dbReference type="Proteomes" id="UP001424741">
    <property type="component" value="Unassembled WGS sequence"/>
</dbReference>
<name>A0ABP9V0I7_9BACT</name>